<dbReference type="OrthoDB" id="442460at2759"/>
<dbReference type="GO" id="GO:0006508">
    <property type="term" value="P:proteolysis"/>
    <property type="evidence" value="ECO:0007669"/>
    <property type="project" value="UniProtKB-KW"/>
</dbReference>
<organism evidence="8 9">
    <name type="scientific">Rhizoclosmatium globosum</name>
    <dbReference type="NCBI Taxonomy" id="329046"/>
    <lineage>
        <taxon>Eukaryota</taxon>
        <taxon>Fungi</taxon>
        <taxon>Fungi incertae sedis</taxon>
        <taxon>Chytridiomycota</taxon>
        <taxon>Chytridiomycota incertae sedis</taxon>
        <taxon>Chytridiomycetes</taxon>
        <taxon>Chytridiales</taxon>
        <taxon>Chytriomycetaceae</taxon>
        <taxon>Rhizoclosmatium</taxon>
    </lineage>
</organism>
<keyword evidence="3" id="KW-0645">Protease</keyword>
<gene>
    <name evidence="8" type="ORF">BCR33DRAFT_115280</name>
</gene>
<evidence type="ECO:0000256" key="2">
    <source>
        <dbReference type="ARBA" id="ARBA00022553"/>
    </source>
</evidence>
<feature type="compositionally biased region" description="Pro residues" evidence="6">
    <location>
        <begin position="302"/>
        <end position="322"/>
    </location>
</feature>
<dbReference type="Gene3D" id="3.40.395.10">
    <property type="entry name" value="Adenoviral Proteinase, Chain A"/>
    <property type="match status" value="1"/>
</dbReference>
<evidence type="ECO:0000313" key="8">
    <source>
        <dbReference type="EMBL" id="ORY47024.1"/>
    </source>
</evidence>
<dbReference type="InterPro" id="IPR003653">
    <property type="entry name" value="Peptidase_C48_C"/>
</dbReference>
<keyword evidence="5" id="KW-0378">Hydrolase</keyword>
<feature type="region of interest" description="Disordered" evidence="6">
    <location>
        <begin position="84"/>
        <end position="109"/>
    </location>
</feature>
<evidence type="ECO:0000256" key="6">
    <source>
        <dbReference type="SAM" id="MobiDB-lite"/>
    </source>
</evidence>
<keyword evidence="2" id="KW-0597">Phosphoprotein</keyword>
<dbReference type="PANTHER" id="PTHR46896:SF3">
    <property type="entry name" value="FI06413P-RELATED"/>
    <property type="match status" value="1"/>
</dbReference>
<evidence type="ECO:0000313" key="9">
    <source>
        <dbReference type="Proteomes" id="UP000193642"/>
    </source>
</evidence>
<evidence type="ECO:0000256" key="4">
    <source>
        <dbReference type="ARBA" id="ARBA00022786"/>
    </source>
</evidence>
<dbReference type="Proteomes" id="UP000193642">
    <property type="component" value="Unassembled WGS sequence"/>
</dbReference>
<dbReference type="InterPro" id="IPR051947">
    <property type="entry name" value="Sentrin-specific_protease"/>
</dbReference>
<dbReference type="GO" id="GO:0005737">
    <property type="term" value="C:cytoplasm"/>
    <property type="evidence" value="ECO:0007669"/>
    <property type="project" value="TreeGrafter"/>
</dbReference>
<reference evidence="8 9" key="1">
    <citation type="submission" date="2016-07" db="EMBL/GenBank/DDBJ databases">
        <title>Pervasive Adenine N6-methylation of Active Genes in Fungi.</title>
        <authorList>
            <consortium name="DOE Joint Genome Institute"/>
            <person name="Mondo S.J."/>
            <person name="Dannebaum R.O."/>
            <person name="Kuo R.C."/>
            <person name="Labutti K."/>
            <person name="Haridas S."/>
            <person name="Kuo A."/>
            <person name="Salamov A."/>
            <person name="Ahrendt S.R."/>
            <person name="Lipzen A."/>
            <person name="Sullivan W."/>
            <person name="Andreopoulos W.B."/>
            <person name="Clum A."/>
            <person name="Lindquist E."/>
            <person name="Daum C."/>
            <person name="Ramamoorthy G.K."/>
            <person name="Gryganskyi A."/>
            <person name="Culley D."/>
            <person name="Magnuson J.K."/>
            <person name="James T.Y."/>
            <person name="O'Malley M.A."/>
            <person name="Stajich J.E."/>
            <person name="Spatafora J.W."/>
            <person name="Visel A."/>
            <person name="Grigoriev I.V."/>
        </authorList>
    </citation>
    <scope>NUCLEOTIDE SEQUENCE [LARGE SCALE GENOMIC DNA]</scope>
    <source>
        <strain evidence="8 9">JEL800</strain>
    </source>
</reference>
<dbReference type="EMBL" id="MCGO01000015">
    <property type="protein sequence ID" value="ORY47024.1"/>
    <property type="molecule type" value="Genomic_DNA"/>
</dbReference>
<dbReference type="PROSITE" id="PS50600">
    <property type="entry name" value="ULP_PROTEASE"/>
    <property type="match status" value="1"/>
</dbReference>
<evidence type="ECO:0000259" key="7">
    <source>
        <dbReference type="PROSITE" id="PS50600"/>
    </source>
</evidence>
<comment type="similarity">
    <text evidence="1">Belongs to the peptidase C48 family.</text>
</comment>
<dbReference type="SUPFAM" id="SSF54001">
    <property type="entry name" value="Cysteine proteinases"/>
    <property type="match status" value="1"/>
</dbReference>
<dbReference type="GO" id="GO:0005634">
    <property type="term" value="C:nucleus"/>
    <property type="evidence" value="ECO:0007669"/>
    <property type="project" value="TreeGrafter"/>
</dbReference>
<protein>
    <recommendedName>
        <fullName evidence="7">Ubiquitin-like protease family profile domain-containing protein</fullName>
    </recommendedName>
</protein>
<accession>A0A1Y2CJK1</accession>
<dbReference type="PANTHER" id="PTHR46896">
    <property type="entry name" value="SENTRIN-SPECIFIC PROTEASE"/>
    <property type="match status" value="1"/>
</dbReference>
<evidence type="ECO:0000256" key="1">
    <source>
        <dbReference type="ARBA" id="ARBA00005234"/>
    </source>
</evidence>
<evidence type="ECO:0000256" key="5">
    <source>
        <dbReference type="ARBA" id="ARBA00022801"/>
    </source>
</evidence>
<dbReference type="InterPro" id="IPR038765">
    <property type="entry name" value="Papain-like_cys_pep_sf"/>
</dbReference>
<dbReference type="AlphaFoldDB" id="A0A1Y2CJK1"/>
<dbReference type="STRING" id="329046.A0A1Y2CJK1"/>
<keyword evidence="4" id="KW-0833">Ubl conjugation pathway</keyword>
<sequence length="437" mass="49187">MAATTNRASMSKREGGFNLKSETLPFYIIEFHTVASKMVVKLAKNNDSRQFIEHIIHQDSPAMDFSTFCKYSNMFKDYEEWKFGSKDSPLSKSQPKQKDAGGKDATNSGKINTLTKQAVMKGKNLVSHSTLQCTAVLYSAEGRTEYVQSMNHGPIAIRLTDLERGGKAVEVVLPDGSQRKLAIRSDKDKSKMKVMNGSTRSEGMIQLEINQSLYIFMFHNSKESKQFLLELGVEQSLEANDVIQYRAIFKAGRESSSLYVETAKPQSRDTVSSRTRNGTTETLTPILQKSDSNSSHPKQKPLKPPSKPIETVPSPPPPPSSPPKSVALIYPAKGMNLVTLHAEDIDRLKEGEFLNDSLIEFYIRWTTNTYATKTNDTFHIFNTFFYQSLSTREDGTIGRVSIPETFTKVKRWTKTINIFPSGFLWFPLMNVCTGIWL</sequence>
<feature type="domain" description="Ubiquitin-like protease family profile" evidence="7">
    <location>
        <begin position="338"/>
        <end position="437"/>
    </location>
</feature>
<keyword evidence="9" id="KW-1185">Reference proteome</keyword>
<comment type="caution">
    <text evidence="8">The sequence shown here is derived from an EMBL/GenBank/DDBJ whole genome shotgun (WGS) entry which is preliminary data.</text>
</comment>
<evidence type="ECO:0000256" key="3">
    <source>
        <dbReference type="ARBA" id="ARBA00022670"/>
    </source>
</evidence>
<proteinExistence type="inferred from homology"/>
<feature type="compositionally biased region" description="Polar residues" evidence="6">
    <location>
        <begin position="258"/>
        <end position="293"/>
    </location>
</feature>
<name>A0A1Y2CJK1_9FUNG</name>
<feature type="region of interest" description="Disordered" evidence="6">
    <location>
        <begin position="258"/>
        <end position="326"/>
    </location>
</feature>
<dbReference type="GO" id="GO:0070139">
    <property type="term" value="F:SUMO-specific endopeptidase activity"/>
    <property type="evidence" value="ECO:0007669"/>
    <property type="project" value="TreeGrafter"/>
</dbReference>
<dbReference type="GO" id="GO:0016926">
    <property type="term" value="P:protein desumoylation"/>
    <property type="evidence" value="ECO:0007669"/>
    <property type="project" value="TreeGrafter"/>
</dbReference>
<dbReference type="Pfam" id="PF02902">
    <property type="entry name" value="Peptidase_C48"/>
    <property type="match status" value="1"/>
</dbReference>